<dbReference type="PANTHER" id="PTHR36102:SF1">
    <property type="entry name" value="YDR124W-LIKE HELICAL BUNDLE DOMAIN-CONTAINING PROTEIN"/>
    <property type="match status" value="1"/>
</dbReference>
<evidence type="ECO:0000313" key="3">
    <source>
        <dbReference type="EMBL" id="KAF6058499.1"/>
    </source>
</evidence>
<comment type="caution">
    <text evidence="3">The sequence shown here is derived from an EMBL/GenBank/DDBJ whole genome shotgun (WGS) entry which is preliminary data.</text>
</comment>
<dbReference type="PANTHER" id="PTHR36102">
    <property type="entry name" value="CHROMOSOME 10, WHOLE GENOME SHOTGUN SEQUENCE"/>
    <property type="match status" value="1"/>
</dbReference>
<feature type="domain" description="Subtelomeric hrmA-associated cluster protein AFUB-079030/YDR124W-like helical bundle" evidence="2">
    <location>
        <begin position="84"/>
        <end position="165"/>
    </location>
</feature>
<evidence type="ECO:0000313" key="4">
    <source>
        <dbReference type="Proteomes" id="UP000590412"/>
    </source>
</evidence>
<dbReference type="AlphaFoldDB" id="A0A8X7TCJ4"/>
<feature type="compositionally biased region" description="Acidic residues" evidence="1">
    <location>
        <begin position="437"/>
        <end position="447"/>
    </location>
</feature>
<gene>
    <name evidence="3" type="ORF">FOB60_000081</name>
</gene>
<dbReference type="EMBL" id="JABWAB010000001">
    <property type="protein sequence ID" value="KAF6058499.1"/>
    <property type="molecule type" value="Genomic_DNA"/>
</dbReference>
<name>A0A8X7TCJ4_CANPA</name>
<dbReference type="Pfam" id="PF11001">
    <property type="entry name" value="AFUB_07903_YDR124W_hel"/>
    <property type="match status" value="1"/>
</dbReference>
<dbReference type="InterPro" id="IPR047092">
    <property type="entry name" value="AFUB_07903/YDR124W-like_hel"/>
</dbReference>
<feature type="region of interest" description="Disordered" evidence="1">
    <location>
        <begin position="674"/>
        <end position="695"/>
    </location>
</feature>
<sequence length="695" mass="79549">MSQIQSLTSVINQLHKISGNSSYKYMLVTQDDSHPNTELTFHYSSHFNSGQIEDLKLLLGRSSLTTIKPTLINSFPLTLTKNQSPQQLLNQYRDLFNSLSQYVCKDVAKAWIKILEPNKQALFPYRDYNKSKPDWWPPFVNHIEPDHLDKVGRVEVLINVLRHPRFDLRRVDLKQYQEKPVLYSLLKEILYLAMYERMFFNLLRHQDELFYLIPQHEQKLFDLDRIQIMTSWVKHPFKKDEVIMASKIVPREMNTRIYGLNETNEMDEEEERDVGDEKETIGCGNRKTLVVKLRHRRGGKVEKLSLGRKQTRATFKREIAKRENSTKKSKKQVSDRHGDGDISSRNAFETKLDAIVGSEGPRNIDCLEDDEEDAKMEDFNTVPVKREDKNMNVEHSEIDLAERMEVEQNMILKKDPVTKQFTEEPKLGSPFSYNSEETADENVGDATDEEYVDSGEEESEVEPQSISTQFGYCNARADSTIMLKTPEIESSSKFDTDRNNSNKNRIRNYQYPITPASSSNNIQGLAATPMARINHMDTRNHHQQVEDDDDVYVVITTPTIDTHVAHFSTPCNNIITHVNCPPPPHHPTYNNINNDHIKQDFLDFHQSSCLSNDCDEYGNNVMGIMNQIGSTTDGCEGCGSGCGPCDACGAYGGCDFESDLTDYVSDHSSCAGSFADKSDDTDYEVTDRYDSKNSE</sequence>
<reference evidence="3" key="1">
    <citation type="submission" date="2020-03" db="EMBL/GenBank/DDBJ databases">
        <title>FDA dAtabase for Regulatory Grade micrObial Sequences (FDA-ARGOS): Supporting development and validation of Infectious Disease Dx tests.</title>
        <authorList>
            <person name="Campos J."/>
            <person name="Goldberg B."/>
            <person name="Tallon L."/>
            <person name="Sadzewicz L."/>
            <person name="Vavikolanu K."/>
            <person name="Mehta A."/>
            <person name="Aluvathingal J."/>
            <person name="Nadendla S."/>
            <person name="Nandy P."/>
            <person name="Geyer C."/>
            <person name="Yan Y."/>
            <person name="Sichtig H."/>
        </authorList>
    </citation>
    <scope>NUCLEOTIDE SEQUENCE [LARGE SCALE GENOMIC DNA]</scope>
    <source>
        <strain evidence="3">FDAARGOS_652</strain>
    </source>
</reference>
<dbReference type="InterPro" id="IPR021264">
    <property type="entry name" value="AFUB_079030/YDR124W-like"/>
</dbReference>
<feature type="compositionally biased region" description="Basic and acidic residues" evidence="1">
    <location>
        <begin position="676"/>
        <end position="695"/>
    </location>
</feature>
<evidence type="ECO:0000259" key="2">
    <source>
        <dbReference type="Pfam" id="PF11001"/>
    </source>
</evidence>
<accession>A0A8X7TCJ4</accession>
<dbReference type="OrthoDB" id="5338458at2759"/>
<evidence type="ECO:0000256" key="1">
    <source>
        <dbReference type="SAM" id="MobiDB-lite"/>
    </source>
</evidence>
<proteinExistence type="predicted"/>
<feature type="region of interest" description="Disordered" evidence="1">
    <location>
        <begin position="422"/>
        <end position="447"/>
    </location>
</feature>
<feature type="region of interest" description="Disordered" evidence="1">
    <location>
        <begin position="318"/>
        <end position="346"/>
    </location>
</feature>
<dbReference type="Proteomes" id="UP000590412">
    <property type="component" value="Unassembled WGS sequence"/>
</dbReference>
<organism evidence="3 4">
    <name type="scientific">Candida parapsilosis</name>
    <name type="common">Yeast</name>
    <dbReference type="NCBI Taxonomy" id="5480"/>
    <lineage>
        <taxon>Eukaryota</taxon>
        <taxon>Fungi</taxon>
        <taxon>Dikarya</taxon>
        <taxon>Ascomycota</taxon>
        <taxon>Saccharomycotina</taxon>
        <taxon>Pichiomycetes</taxon>
        <taxon>Debaryomycetaceae</taxon>
        <taxon>Candida/Lodderomyces clade</taxon>
        <taxon>Candida</taxon>
    </lineage>
</organism>
<protein>
    <recommendedName>
        <fullName evidence="2">Subtelomeric hrmA-associated cluster protein AFUB-079030/YDR124W-like helical bundle domain-containing protein</fullName>
    </recommendedName>
</protein>